<evidence type="ECO:0000256" key="1">
    <source>
        <dbReference type="ARBA" id="ARBA00004496"/>
    </source>
</evidence>
<dbReference type="PIRSF" id="PIRSF002599">
    <property type="entry name" value="Cold_shock_A"/>
    <property type="match status" value="1"/>
</dbReference>
<dbReference type="PANTHER" id="PTHR11544">
    <property type="entry name" value="COLD SHOCK DOMAIN CONTAINING PROTEINS"/>
    <property type="match status" value="1"/>
</dbReference>
<organism evidence="5">
    <name type="scientific">Phytoplasma mali (strain AT)</name>
    <dbReference type="NCBI Taxonomy" id="482235"/>
    <lineage>
        <taxon>Bacteria</taxon>
        <taxon>Bacillati</taxon>
        <taxon>Mycoplasmatota</taxon>
        <taxon>Mollicutes</taxon>
        <taxon>Acholeplasmatales</taxon>
        <taxon>Acholeplasmataceae</taxon>
        <taxon>Candidatus Phytoplasma</taxon>
        <taxon>16SrX (Apple proliferation group)</taxon>
    </lineage>
</organism>
<dbReference type="PRINTS" id="PR00050">
    <property type="entry name" value="COLDSHOCK"/>
</dbReference>
<reference evidence="4 5" key="1">
    <citation type="journal article" date="2008" name="BMC Genomics">
        <title>The linear chromosome of the plant-pathogenic mycoplasma 'Candidatus Phytoplasma mali'.</title>
        <authorList>
            <person name="Kube M."/>
            <person name="Schneider B."/>
            <person name="Kuhl H."/>
            <person name="Dandekar T."/>
            <person name="Heitmann K."/>
            <person name="Migdoll A.M."/>
            <person name="Reinhardt R."/>
            <person name="Seemueller E."/>
        </authorList>
    </citation>
    <scope>NUCLEOTIDE SEQUENCE [LARGE SCALE GENOMIC DNA]</scope>
    <source>
        <strain evidence="4 5">AT</strain>
    </source>
</reference>
<evidence type="ECO:0000313" key="4">
    <source>
        <dbReference type="EMBL" id="CAP18482.1"/>
    </source>
</evidence>
<keyword evidence="5" id="KW-1185">Reference proteome</keyword>
<dbReference type="InterPro" id="IPR011129">
    <property type="entry name" value="CSD"/>
</dbReference>
<evidence type="ECO:0000256" key="2">
    <source>
        <dbReference type="ARBA" id="ARBA00022490"/>
    </source>
</evidence>
<evidence type="ECO:0000313" key="5">
    <source>
        <dbReference type="Proteomes" id="UP000002020"/>
    </source>
</evidence>
<dbReference type="CDD" id="cd04458">
    <property type="entry name" value="CSP_CDS"/>
    <property type="match status" value="1"/>
</dbReference>
<name>B3QZU5_PHYMT</name>
<dbReference type="eggNOG" id="COG1278">
    <property type="taxonomic scope" value="Bacteria"/>
</dbReference>
<dbReference type="KEGG" id="pml:ATP_00295"/>
<dbReference type="EMBL" id="CU469464">
    <property type="protein sequence ID" value="CAP18482.1"/>
    <property type="molecule type" value="Genomic_DNA"/>
</dbReference>
<dbReference type="SMART" id="SM00357">
    <property type="entry name" value="CSP"/>
    <property type="match status" value="1"/>
</dbReference>
<dbReference type="GO" id="GO:0005737">
    <property type="term" value="C:cytoplasm"/>
    <property type="evidence" value="ECO:0007669"/>
    <property type="project" value="UniProtKB-SubCell"/>
</dbReference>
<dbReference type="STRING" id="37692.ATP_00295"/>
<evidence type="ECO:0000259" key="3">
    <source>
        <dbReference type="PROSITE" id="PS51857"/>
    </source>
</evidence>
<gene>
    <name evidence="4" type="ordered locus">ATP_00295</name>
</gene>
<dbReference type="SUPFAM" id="SSF50249">
    <property type="entry name" value="Nucleic acid-binding proteins"/>
    <property type="match status" value="1"/>
</dbReference>
<protein>
    <submittedName>
        <fullName evidence="4">Cold shock-like protein</fullName>
    </submittedName>
</protein>
<dbReference type="Gene3D" id="2.40.50.140">
    <property type="entry name" value="Nucleic acid-binding proteins"/>
    <property type="match status" value="1"/>
</dbReference>
<dbReference type="InterPro" id="IPR012340">
    <property type="entry name" value="NA-bd_OB-fold"/>
</dbReference>
<sequence>MSEKETKHCTEKIKGVCRWFNKDKGFGFLQKLDSDSQDIFFHQTDIKCEGFRSLDEGEEVEFTLVQGEKGPQAIEIVRFTKQSIK</sequence>
<dbReference type="GO" id="GO:0003676">
    <property type="term" value="F:nucleic acid binding"/>
    <property type="evidence" value="ECO:0007669"/>
    <property type="project" value="InterPro"/>
</dbReference>
<accession>B3QZU5</accession>
<dbReference type="Proteomes" id="UP000002020">
    <property type="component" value="Chromosome"/>
</dbReference>
<comment type="subcellular location">
    <subcellularLocation>
        <location evidence="1">Cytoplasm</location>
    </subcellularLocation>
</comment>
<dbReference type="InterPro" id="IPR012156">
    <property type="entry name" value="Cold_shock_CspA"/>
</dbReference>
<dbReference type="InterPro" id="IPR050181">
    <property type="entry name" value="Cold_shock_domain"/>
</dbReference>
<feature type="domain" description="CSD" evidence="3">
    <location>
        <begin position="12"/>
        <end position="78"/>
    </location>
</feature>
<dbReference type="AlphaFoldDB" id="B3QZU5"/>
<proteinExistence type="predicted"/>
<dbReference type="PROSITE" id="PS51857">
    <property type="entry name" value="CSD_2"/>
    <property type="match status" value="1"/>
</dbReference>
<dbReference type="HOGENOM" id="CLU_117621_7_0_14"/>
<dbReference type="InterPro" id="IPR002059">
    <property type="entry name" value="CSP_DNA-bd"/>
</dbReference>
<keyword evidence="2" id="KW-0963">Cytoplasm</keyword>
<dbReference type="Pfam" id="PF00313">
    <property type="entry name" value="CSD"/>
    <property type="match status" value="1"/>
</dbReference>